<evidence type="ECO:0000256" key="2">
    <source>
        <dbReference type="ARBA" id="ARBA00023125"/>
    </source>
</evidence>
<dbReference type="PROSITE" id="PS50995">
    <property type="entry name" value="HTH_MARR_2"/>
    <property type="match status" value="1"/>
</dbReference>
<evidence type="ECO:0000313" key="6">
    <source>
        <dbReference type="Proteomes" id="UP000661607"/>
    </source>
</evidence>
<dbReference type="Proteomes" id="UP000661607">
    <property type="component" value="Unassembled WGS sequence"/>
</dbReference>
<accession>A0ABR9KHQ9</accession>
<name>A0ABR9KHQ9_9ACTN</name>
<reference evidence="5 6" key="1">
    <citation type="submission" date="2020-10" db="EMBL/GenBank/DDBJ databases">
        <title>Sequencing the genomes of 1000 actinobacteria strains.</title>
        <authorList>
            <person name="Klenk H.-P."/>
        </authorList>
    </citation>
    <scope>NUCLEOTIDE SEQUENCE [LARGE SCALE GENOMIC DNA]</scope>
    <source>
        <strain evidence="5 6">DSM 43748</strain>
    </source>
</reference>
<gene>
    <name evidence="5" type="ORF">H4W81_004324</name>
</gene>
<dbReference type="SMART" id="SM00347">
    <property type="entry name" value="HTH_MARR"/>
    <property type="match status" value="1"/>
</dbReference>
<keyword evidence="6" id="KW-1185">Reference proteome</keyword>
<dbReference type="PROSITE" id="PS01117">
    <property type="entry name" value="HTH_MARR_1"/>
    <property type="match status" value="1"/>
</dbReference>
<dbReference type="PANTHER" id="PTHR33164:SF64">
    <property type="entry name" value="TRANSCRIPTIONAL REGULATOR SLYA"/>
    <property type="match status" value="1"/>
</dbReference>
<dbReference type="Gene3D" id="1.10.10.10">
    <property type="entry name" value="Winged helix-like DNA-binding domain superfamily/Winged helix DNA-binding domain"/>
    <property type="match status" value="1"/>
</dbReference>
<sequence length="145" mass="16816">MDFALDDSVGFLINRTAVHLKRALTREFRANGQTVTAEQWALLNRVWEQEGLSQVRLAELTFKDKPNVTRMVEVLERDGLIERRQDEGDRRTYRIHATEEGLRLRDELVPLAMAVLDRALAGVAEDDIERLKRVLEQMDRNMEAL</sequence>
<evidence type="ECO:0000259" key="4">
    <source>
        <dbReference type="PROSITE" id="PS50995"/>
    </source>
</evidence>
<dbReference type="Pfam" id="PF01047">
    <property type="entry name" value="MarR"/>
    <property type="match status" value="1"/>
</dbReference>
<dbReference type="InterPro" id="IPR023187">
    <property type="entry name" value="Tscrpt_reg_MarR-type_CS"/>
</dbReference>
<protein>
    <submittedName>
        <fullName evidence="5">DNA-binding MarR family transcriptional regulator</fullName>
    </submittedName>
</protein>
<dbReference type="InterPro" id="IPR000835">
    <property type="entry name" value="HTH_MarR-typ"/>
</dbReference>
<evidence type="ECO:0000256" key="1">
    <source>
        <dbReference type="ARBA" id="ARBA00023015"/>
    </source>
</evidence>
<keyword evidence="3" id="KW-0804">Transcription</keyword>
<evidence type="ECO:0000256" key="3">
    <source>
        <dbReference type="ARBA" id="ARBA00023163"/>
    </source>
</evidence>
<dbReference type="PRINTS" id="PR00598">
    <property type="entry name" value="HTHMARR"/>
</dbReference>
<organism evidence="5 6">
    <name type="scientific">Nonomuraea africana</name>
    <dbReference type="NCBI Taxonomy" id="46171"/>
    <lineage>
        <taxon>Bacteria</taxon>
        <taxon>Bacillati</taxon>
        <taxon>Actinomycetota</taxon>
        <taxon>Actinomycetes</taxon>
        <taxon>Streptosporangiales</taxon>
        <taxon>Streptosporangiaceae</taxon>
        <taxon>Nonomuraea</taxon>
    </lineage>
</organism>
<dbReference type="EMBL" id="JADBEF010000001">
    <property type="protein sequence ID" value="MBE1561545.1"/>
    <property type="molecule type" value="Genomic_DNA"/>
</dbReference>
<dbReference type="PANTHER" id="PTHR33164">
    <property type="entry name" value="TRANSCRIPTIONAL REGULATOR, MARR FAMILY"/>
    <property type="match status" value="1"/>
</dbReference>
<dbReference type="InterPro" id="IPR039422">
    <property type="entry name" value="MarR/SlyA-like"/>
</dbReference>
<dbReference type="RefSeq" id="WP_192776433.1">
    <property type="nucleotide sequence ID" value="NZ_BAAASY010000012.1"/>
</dbReference>
<dbReference type="InterPro" id="IPR036388">
    <property type="entry name" value="WH-like_DNA-bd_sf"/>
</dbReference>
<proteinExistence type="predicted"/>
<dbReference type="GO" id="GO:0003677">
    <property type="term" value="F:DNA binding"/>
    <property type="evidence" value="ECO:0007669"/>
    <property type="project" value="UniProtKB-KW"/>
</dbReference>
<feature type="domain" description="HTH marR-type" evidence="4">
    <location>
        <begin position="6"/>
        <end position="140"/>
    </location>
</feature>
<keyword evidence="2 5" id="KW-0238">DNA-binding</keyword>
<dbReference type="SUPFAM" id="SSF46785">
    <property type="entry name" value="Winged helix' DNA-binding domain"/>
    <property type="match status" value="1"/>
</dbReference>
<keyword evidence="1" id="KW-0805">Transcription regulation</keyword>
<dbReference type="InterPro" id="IPR036390">
    <property type="entry name" value="WH_DNA-bd_sf"/>
</dbReference>
<evidence type="ECO:0000313" key="5">
    <source>
        <dbReference type="EMBL" id="MBE1561545.1"/>
    </source>
</evidence>
<comment type="caution">
    <text evidence="5">The sequence shown here is derived from an EMBL/GenBank/DDBJ whole genome shotgun (WGS) entry which is preliminary data.</text>
</comment>